<keyword evidence="3 5" id="KW-1133">Transmembrane helix</keyword>
<sequence length="232" mass="24656">MTEPDTTVPAAPPQKESNLRQLVDFGGLLAFGLAFLVLRLRGMTGDEALVQATWALVAGSAVAVVVGLVVEKRLALMPLIVGGFALVFGLLTLLTGDGLWVKVKVTVLNASLAVALLGGLAMGKQPLRHLLGSVIPINDRAWRILTFRYGLFFLCVAIVNELVRSEALVAWAAARIGRGDVDPADVWVSFRGVLWIASSVFGLSQVPLILRNLTSTDAPVDPMAPAEPDRAP</sequence>
<dbReference type="HAMAP" id="MF_00189">
    <property type="entry name" value="YciB"/>
    <property type="match status" value="1"/>
</dbReference>
<feature type="transmembrane region" description="Helical" evidence="5">
    <location>
        <begin position="22"/>
        <end position="40"/>
    </location>
</feature>
<comment type="function">
    <text evidence="5">Plays a role in cell envelope biogenesis, maintenance of cell envelope integrity and membrane homeostasis.</text>
</comment>
<feature type="transmembrane region" description="Helical" evidence="5">
    <location>
        <begin position="144"/>
        <end position="163"/>
    </location>
</feature>
<evidence type="ECO:0000256" key="1">
    <source>
        <dbReference type="ARBA" id="ARBA00022475"/>
    </source>
</evidence>
<dbReference type="Pfam" id="PF04279">
    <property type="entry name" value="IspA"/>
    <property type="match status" value="1"/>
</dbReference>
<dbReference type="RefSeq" id="WP_168045684.1">
    <property type="nucleotide sequence ID" value="NZ_JAATJM010000001.1"/>
</dbReference>
<name>A0A7X5YJD2_9CAUL</name>
<comment type="similarity">
    <text evidence="5">Belongs to the YciB family.</text>
</comment>
<dbReference type="GO" id="GO:0005886">
    <property type="term" value="C:plasma membrane"/>
    <property type="evidence" value="ECO:0007669"/>
    <property type="project" value="UniProtKB-SubCell"/>
</dbReference>
<dbReference type="PANTHER" id="PTHR36917">
    <property type="entry name" value="INTRACELLULAR SEPTATION PROTEIN A-RELATED"/>
    <property type="match status" value="1"/>
</dbReference>
<evidence type="ECO:0000256" key="2">
    <source>
        <dbReference type="ARBA" id="ARBA00022692"/>
    </source>
</evidence>
<accession>A0A7X5YJD2</accession>
<evidence type="ECO:0000313" key="6">
    <source>
        <dbReference type="EMBL" id="NJC40843.1"/>
    </source>
</evidence>
<feature type="transmembrane region" description="Helical" evidence="5">
    <location>
        <begin position="192"/>
        <end position="210"/>
    </location>
</feature>
<dbReference type="InterPro" id="IPR006008">
    <property type="entry name" value="YciB"/>
</dbReference>
<evidence type="ECO:0000256" key="5">
    <source>
        <dbReference type="HAMAP-Rule" id="MF_00189"/>
    </source>
</evidence>
<keyword evidence="7" id="KW-1185">Reference proteome</keyword>
<dbReference type="Proteomes" id="UP000587415">
    <property type="component" value="Unassembled WGS sequence"/>
</dbReference>
<feature type="transmembrane region" description="Helical" evidence="5">
    <location>
        <begin position="106"/>
        <end position="123"/>
    </location>
</feature>
<keyword evidence="1 5" id="KW-1003">Cell membrane</keyword>
<keyword evidence="2 5" id="KW-0812">Transmembrane</keyword>
<protein>
    <recommendedName>
        <fullName evidence="5">Inner membrane-spanning protein YciB</fullName>
    </recommendedName>
</protein>
<keyword evidence="5" id="KW-0997">Cell inner membrane</keyword>
<gene>
    <name evidence="5" type="primary">yciB</name>
    <name evidence="6" type="ORF">GGQ87_001101</name>
</gene>
<comment type="subcellular location">
    <subcellularLocation>
        <location evidence="5">Cell inner membrane</location>
        <topology evidence="5">Multi-pass membrane protein</topology>
    </subcellularLocation>
</comment>
<evidence type="ECO:0000313" key="7">
    <source>
        <dbReference type="Proteomes" id="UP000587415"/>
    </source>
</evidence>
<reference evidence="6 7" key="1">
    <citation type="submission" date="2020-03" db="EMBL/GenBank/DDBJ databases">
        <title>Genomic Encyclopedia of Type Strains, Phase IV (KMG-IV): sequencing the most valuable type-strain genomes for metagenomic binning, comparative biology and taxonomic classification.</title>
        <authorList>
            <person name="Goeker M."/>
        </authorList>
    </citation>
    <scope>NUCLEOTIDE SEQUENCE [LARGE SCALE GENOMIC DNA]</scope>
    <source>
        <strain evidence="6 7">DSM 4736</strain>
    </source>
</reference>
<dbReference type="EMBL" id="JAATJM010000001">
    <property type="protein sequence ID" value="NJC40843.1"/>
    <property type="molecule type" value="Genomic_DNA"/>
</dbReference>
<feature type="transmembrane region" description="Helical" evidence="5">
    <location>
        <begin position="52"/>
        <end position="70"/>
    </location>
</feature>
<proteinExistence type="inferred from homology"/>
<evidence type="ECO:0000256" key="4">
    <source>
        <dbReference type="ARBA" id="ARBA00023136"/>
    </source>
</evidence>
<comment type="caution">
    <text evidence="6">The sequence shown here is derived from an EMBL/GenBank/DDBJ whole genome shotgun (WGS) entry which is preliminary data.</text>
</comment>
<evidence type="ECO:0000256" key="3">
    <source>
        <dbReference type="ARBA" id="ARBA00022989"/>
    </source>
</evidence>
<dbReference type="AlphaFoldDB" id="A0A7X5YJD2"/>
<keyword evidence="4 5" id="KW-0472">Membrane</keyword>
<dbReference type="PANTHER" id="PTHR36917:SF1">
    <property type="entry name" value="INNER MEMBRANE-SPANNING PROTEIN YCIB"/>
    <property type="match status" value="1"/>
</dbReference>
<feature type="transmembrane region" description="Helical" evidence="5">
    <location>
        <begin position="75"/>
        <end position="94"/>
    </location>
</feature>
<organism evidence="6 7">
    <name type="scientific">Brevundimonas alba</name>
    <dbReference type="NCBI Taxonomy" id="74314"/>
    <lineage>
        <taxon>Bacteria</taxon>
        <taxon>Pseudomonadati</taxon>
        <taxon>Pseudomonadota</taxon>
        <taxon>Alphaproteobacteria</taxon>
        <taxon>Caulobacterales</taxon>
        <taxon>Caulobacteraceae</taxon>
        <taxon>Brevundimonas</taxon>
    </lineage>
</organism>